<reference evidence="8 9" key="1">
    <citation type="submission" date="2024-03" db="EMBL/GenBank/DDBJ databases">
        <title>Aureococcus anophagefferens CCMP1851 and Kratosvirus quantuckense: Draft genome of a second virus-susceptible host strain in the model system.</title>
        <authorList>
            <person name="Chase E."/>
            <person name="Truchon A.R."/>
            <person name="Schepens W."/>
            <person name="Wilhelm S.W."/>
        </authorList>
    </citation>
    <scope>NUCLEOTIDE SEQUENCE [LARGE SCALE GENOMIC DNA]</scope>
    <source>
        <strain evidence="8 9">CCMP1851</strain>
    </source>
</reference>
<evidence type="ECO:0000256" key="4">
    <source>
        <dbReference type="ARBA" id="ARBA00022801"/>
    </source>
</evidence>
<evidence type="ECO:0000256" key="3">
    <source>
        <dbReference type="ARBA" id="ARBA00022692"/>
    </source>
</evidence>
<dbReference type="PANTHER" id="PTHR43731:SF14">
    <property type="entry name" value="PRESENILIN-ASSOCIATED RHOMBOID-LIKE PROTEIN, MITOCHONDRIAL"/>
    <property type="match status" value="1"/>
</dbReference>
<comment type="similarity">
    <text evidence="2">Belongs to the peptidase S54 family.</text>
</comment>
<dbReference type="SUPFAM" id="SSF144091">
    <property type="entry name" value="Rhomboid-like"/>
    <property type="match status" value="1"/>
</dbReference>
<dbReference type="Proteomes" id="UP001363151">
    <property type="component" value="Unassembled WGS sequence"/>
</dbReference>
<keyword evidence="9" id="KW-1185">Reference proteome</keyword>
<dbReference type="PANTHER" id="PTHR43731">
    <property type="entry name" value="RHOMBOID PROTEASE"/>
    <property type="match status" value="1"/>
</dbReference>
<evidence type="ECO:0000259" key="7">
    <source>
        <dbReference type="Pfam" id="PF01694"/>
    </source>
</evidence>
<name>A0ABR1FVW8_AURAN</name>
<dbReference type="Gene3D" id="1.20.1540.10">
    <property type="entry name" value="Rhomboid-like"/>
    <property type="match status" value="1"/>
</dbReference>
<proteinExistence type="inferred from homology"/>
<evidence type="ECO:0000313" key="8">
    <source>
        <dbReference type="EMBL" id="KAK7239820.1"/>
    </source>
</evidence>
<dbReference type="InterPro" id="IPR050925">
    <property type="entry name" value="Rhomboid_protease_S54"/>
</dbReference>
<evidence type="ECO:0000256" key="2">
    <source>
        <dbReference type="ARBA" id="ARBA00009045"/>
    </source>
</evidence>
<comment type="subcellular location">
    <subcellularLocation>
        <location evidence="1">Membrane</location>
        <topology evidence="1">Multi-pass membrane protein</topology>
    </subcellularLocation>
</comment>
<evidence type="ECO:0000313" key="9">
    <source>
        <dbReference type="Proteomes" id="UP001363151"/>
    </source>
</evidence>
<organism evidence="8 9">
    <name type="scientific">Aureococcus anophagefferens</name>
    <name type="common">Harmful bloom alga</name>
    <dbReference type="NCBI Taxonomy" id="44056"/>
    <lineage>
        <taxon>Eukaryota</taxon>
        <taxon>Sar</taxon>
        <taxon>Stramenopiles</taxon>
        <taxon>Ochrophyta</taxon>
        <taxon>Pelagophyceae</taxon>
        <taxon>Pelagomonadales</taxon>
        <taxon>Pelagomonadaceae</taxon>
        <taxon>Aureococcus</taxon>
    </lineage>
</organism>
<dbReference type="Pfam" id="PF01694">
    <property type="entry name" value="Rhomboid"/>
    <property type="match status" value="1"/>
</dbReference>
<gene>
    <name evidence="8" type="ORF">SO694_00029239</name>
</gene>
<evidence type="ECO:0000256" key="6">
    <source>
        <dbReference type="ARBA" id="ARBA00023136"/>
    </source>
</evidence>
<keyword evidence="5" id="KW-1133">Transmembrane helix</keyword>
<evidence type="ECO:0000256" key="1">
    <source>
        <dbReference type="ARBA" id="ARBA00004141"/>
    </source>
</evidence>
<keyword evidence="6" id="KW-0472">Membrane</keyword>
<keyword evidence="3" id="KW-0812">Transmembrane</keyword>
<dbReference type="EMBL" id="JBBJCI010000222">
    <property type="protein sequence ID" value="KAK7239820.1"/>
    <property type="molecule type" value="Genomic_DNA"/>
</dbReference>
<dbReference type="InterPro" id="IPR035952">
    <property type="entry name" value="Rhomboid-like_sf"/>
</dbReference>
<dbReference type="InterPro" id="IPR022764">
    <property type="entry name" value="Peptidase_S54_rhomboid_dom"/>
</dbReference>
<keyword evidence="8" id="KW-0645">Protease</keyword>
<dbReference type="GO" id="GO:0008233">
    <property type="term" value="F:peptidase activity"/>
    <property type="evidence" value="ECO:0007669"/>
    <property type="project" value="UniProtKB-KW"/>
</dbReference>
<accession>A0ABR1FVW8</accession>
<feature type="domain" description="Peptidase S54 rhomboid" evidence="7">
    <location>
        <begin position="111"/>
        <end position="245"/>
    </location>
</feature>
<evidence type="ECO:0000256" key="5">
    <source>
        <dbReference type="ARBA" id="ARBA00022989"/>
    </source>
</evidence>
<protein>
    <submittedName>
        <fullName evidence="8">Rhomboid protease</fullName>
    </submittedName>
</protein>
<sequence length="250" mass="25605">MLRPADKTLVKDAATASVAAVAVAAAVGSQFSTCAHWSASLVDKCRSALSQDLPHDLSHFVAPFVEPLCGTLAEGHWALCAIVVANAACYLPAKVHLDAWAISRHTLSHERLLKSQLAHANHGHILGNMLTLLAVGSEVSAALGCNQLLLLALYLACGWAGGVAAALLSPAHTRTVGASGAVSGVILALSVLRPNAAVDILGDVKAAHPLMLLFGTLMADLTRGGISWQGHFGGGAAGCLLALPLRLLSS</sequence>
<keyword evidence="4" id="KW-0378">Hydrolase</keyword>
<comment type="caution">
    <text evidence="8">The sequence shown here is derived from an EMBL/GenBank/DDBJ whole genome shotgun (WGS) entry which is preliminary data.</text>
</comment>
<dbReference type="GO" id="GO:0006508">
    <property type="term" value="P:proteolysis"/>
    <property type="evidence" value="ECO:0007669"/>
    <property type="project" value="UniProtKB-KW"/>
</dbReference>